<name>A0A1F7VF76_9BACT</name>
<dbReference type="AlphaFoldDB" id="A0A1F7VF76"/>
<evidence type="ECO:0000313" key="3">
    <source>
        <dbReference type="Proteomes" id="UP000176678"/>
    </source>
</evidence>
<reference evidence="2 3" key="1">
    <citation type="journal article" date="2016" name="Nat. Commun.">
        <title>Thousands of microbial genomes shed light on interconnected biogeochemical processes in an aquifer system.</title>
        <authorList>
            <person name="Anantharaman K."/>
            <person name="Brown C.T."/>
            <person name="Hug L.A."/>
            <person name="Sharon I."/>
            <person name="Castelle C.J."/>
            <person name="Probst A.J."/>
            <person name="Thomas B.C."/>
            <person name="Singh A."/>
            <person name="Wilkins M.J."/>
            <person name="Karaoz U."/>
            <person name="Brodie E.L."/>
            <person name="Williams K.H."/>
            <person name="Hubbard S.S."/>
            <person name="Banfield J.F."/>
        </authorList>
    </citation>
    <scope>NUCLEOTIDE SEQUENCE [LARGE SCALE GENOMIC DNA]</scope>
</reference>
<comment type="caution">
    <text evidence="2">The sequence shown here is derived from an EMBL/GenBank/DDBJ whole genome shotgun (WGS) entry which is preliminary data.</text>
</comment>
<accession>A0A1F7VF76</accession>
<dbReference type="Proteomes" id="UP000176678">
    <property type="component" value="Unassembled WGS sequence"/>
</dbReference>
<gene>
    <name evidence="2" type="ORF">A3H75_00835</name>
</gene>
<protein>
    <submittedName>
        <fullName evidence="2">Uncharacterized protein</fullName>
    </submittedName>
</protein>
<proteinExistence type="predicted"/>
<dbReference type="EMBL" id="MGES01000012">
    <property type="protein sequence ID" value="OGL89166.1"/>
    <property type="molecule type" value="Genomic_DNA"/>
</dbReference>
<evidence type="ECO:0000256" key="1">
    <source>
        <dbReference type="SAM" id="MobiDB-lite"/>
    </source>
</evidence>
<evidence type="ECO:0000313" key="2">
    <source>
        <dbReference type="EMBL" id="OGL89166.1"/>
    </source>
</evidence>
<organism evidence="2 3">
    <name type="scientific">Candidatus Uhrbacteria bacterium RIFCSPLOWO2_02_FULL_51_9</name>
    <dbReference type="NCBI Taxonomy" id="1802410"/>
    <lineage>
        <taxon>Bacteria</taxon>
        <taxon>Candidatus Uhriibacteriota</taxon>
    </lineage>
</organism>
<sequence>MNKPSGYNFQYEIEDRVKNKGWVISSEQSYIDDVELKPRKVDFVASQQRESHNPRGNQVVLVVECKYLDHDAKFWFRDNPKNHKAYFVDGYDTENLFIDESRFHFFSPAKVAVNEEGAKTMYEAIMQASKGLLYLRSSPQMLCTKGLFYPVVVYKGPGKICDQDGNPVKDILYYHQYSWRDPKTQDITTRSLYVDIIHESDLEKYLDDVFKKEMNRLMDHVSFQRQMEEQRRIEEDRRREHRRNEAI</sequence>
<feature type="region of interest" description="Disordered" evidence="1">
    <location>
        <begin position="228"/>
        <end position="247"/>
    </location>
</feature>